<name>A0A1H9S335_9SPHI</name>
<gene>
    <name evidence="1" type="ORF">SAMN04488023_11681</name>
</gene>
<evidence type="ECO:0000313" key="2">
    <source>
        <dbReference type="Proteomes" id="UP000199572"/>
    </source>
</evidence>
<dbReference type="Proteomes" id="UP000199572">
    <property type="component" value="Unassembled WGS sequence"/>
</dbReference>
<protein>
    <submittedName>
        <fullName evidence="1">Uncharacterized protein</fullName>
    </submittedName>
</protein>
<proteinExistence type="predicted"/>
<dbReference type="EMBL" id="FOGG01000016">
    <property type="protein sequence ID" value="SER78743.1"/>
    <property type="molecule type" value="Genomic_DNA"/>
</dbReference>
<sequence>MRRSMQIFREAGYKIRLFQIMSEALKNRPESTRKKKALRSRSQGYHFYKEINYLSFLFPPPKTEK</sequence>
<accession>A0A1H9S335</accession>
<evidence type="ECO:0000313" key="1">
    <source>
        <dbReference type="EMBL" id="SER78743.1"/>
    </source>
</evidence>
<dbReference type="AlphaFoldDB" id="A0A1H9S335"/>
<keyword evidence="2" id="KW-1185">Reference proteome</keyword>
<reference evidence="1 2" key="1">
    <citation type="submission" date="2016-10" db="EMBL/GenBank/DDBJ databases">
        <authorList>
            <person name="de Groot N.N."/>
        </authorList>
    </citation>
    <scope>NUCLEOTIDE SEQUENCE [LARGE SCALE GENOMIC DNA]</scope>
    <source>
        <strain evidence="1 2">DSM 18610</strain>
    </source>
</reference>
<organism evidence="1 2">
    <name type="scientific">Pedobacter rhizosphaerae</name>
    <dbReference type="NCBI Taxonomy" id="390241"/>
    <lineage>
        <taxon>Bacteria</taxon>
        <taxon>Pseudomonadati</taxon>
        <taxon>Bacteroidota</taxon>
        <taxon>Sphingobacteriia</taxon>
        <taxon>Sphingobacteriales</taxon>
        <taxon>Sphingobacteriaceae</taxon>
        <taxon>Pedobacter</taxon>
    </lineage>
</organism>